<reference evidence="1" key="1">
    <citation type="submission" date="2014-09" db="EMBL/GenBank/DDBJ databases">
        <authorList>
            <person name="Magalhaes I.L.F."/>
            <person name="Oliveira U."/>
            <person name="Santos F.R."/>
            <person name="Vidigal T.H.D.A."/>
            <person name="Brescovit A.D."/>
            <person name="Santos A.J."/>
        </authorList>
    </citation>
    <scope>NUCLEOTIDE SEQUENCE</scope>
    <source>
        <tissue evidence="1">Shoot tissue taken approximately 20 cm above the soil surface</tissue>
    </source>
</reference>
<protein>
    <submittedName>
        <fullName evidence="1">Uncharacterized protein</fullName>
    </submittedName>
</protein>
<proteinExistence type="predicted"/>
<name>A0A0A9FSF3_ARUDO</name>
<reference evidence="1" key="2">
    <citation type="journal article" date="2015" name="Data Brief">
        <title>Shoot transcriptome of the giant reed, Arundo donax.</title>
        <authorList>
            <person name="Barrero R.A."/>
            <person name="Guerrero F.D."/>
            <person name="Moolhuijzen P."/>
            <person name="Goolsby J.A."/>
            <person name="Tidwell J."/>
            <person name="Bellgard S.E."/>
            <person name="Bellgard M.I."/>
        </authorList>
    </citation>
    <scope>NUCLEOTIDE SEQUENCE</scope>
    <source>
        <tissue evidence="1">Shoot tissue taken approximately 20 cm above the soil surface</tissue>
    </source>
</reference>
<organism evidence="1">
    <name type="scientific">Arundo donax</name>
    <name type="common">Giant reed</name>
    <name type="synonym">Donax arundinaceus</name>
    <dbReference type="NCBI Taxonomy" id="35708"/>
    <lineage>
        <taxon>Eukaryota</taxon>
        <taxon>Viridiplantae</taxon>
        <taxon>Streptophyta</taxon>
        <taxon>Embryophyta</taxon>
        <taxon>Tracheophyta</taxon>
        <taxon>Spermatophyta</taxon>
        <taxon>Magnoliopsida</taxon>
        <taxon>Liliopsida</taxon>
        <taxon>Poales</taxon>
        <taxon>Poaceae</taxon>
        <taxon>PACMAD clade</taxon>
        <taxon>Arundinoideae</taxon>
        <taxon>Arundineae</taxon>
        <taxon>Arundo</taxon>
    </lineage>
</organism>
<evidence type="ECO:0000313" key="1">
    <source>
        <dbReference type="EMBL" id="JAE15197.1"/>
    </source>
</evidence>
<sequence length="39" mass="4255">MSCCCGTLYRCIIVAPISSYSSLQWLLTGLMCSGVSFEM</sequence>
<dbReference type="EMBL" id="GBRH01182699">
    <property type="protein sequence ID" value="JAE15197.1"/>
    <property type="molecule type" value="Transcribed_RNA"/>
</dbReference>
<dbReference type="AlphaFoldDB" id="A0A0A9FSF3"/>
<accession>A0A0A9FSF3</accession>